<dbReference type="InterPro" id="IPR007060">
    <property type="entry name" value="FtsL/DivIC"/>
</dbReference>
<dbReference type="GO" id="GO:0051301">
    <property type="term" value="P:cell division"/>
    <property type="evidence" value="ECO:0007669"/>
    <property type="project" value="UniProtKB-KW"/>
</dbReference>
<dbReference type="InterPro" id="IPR039076">
    <property type="entry name" value="DivIC"/>
</dbReference>
<dbReference type="Pfam" id="PF04977">
    <property type="entry name" value="DivIC"/>
    <property type="match status" value="1"/>
</dbReference>
<accession>A0A1G6NU94</accession>
<keyword evidence="1" id="KW-0472">Membrane</keyword>
<keyword evidence="1" id="KW-0812">Transmembrane</keyword>
<dbReference type="STRING" id="1464122.SAMN05421737_11357"/>
<evidence type="ECO:0000256" key="1">
    <source>
        <dbReference type="SAM" id="Phobius"/>
    </source>
</evidence>
<gene>
    <name evidence="2" type="ORF">SAMN05421737_11357</name>
</gene>
<keyword evidence="1" id="KW-1133">Transmembrane helix</keyword>
<dbReference type="PANTHER" id="PTHR40027:SF1">
    <property type="entry name" value="CELL DIVISION PROTEIN DIVIC"/>
    <property type="match status" value="1"/>
</dbReference>
<keyword evidence="2" id="KW-0132">Cell division</keyword>
<sequence length="128" mass="15133">MSRMVSKYQNVTKLNPKRIEEHTEQLIQKQQHKKGLYRRLTLLSVVFLLLVSSALITLFSQHTSMSAREDTIRLLEKDKRVVLEEEKHLLKEIENYQDDAFIAEIARRDYFLTFPGETRINVPKESDD</sequence>
<dbReference type="Proteomes" id="UP000242662">
    <property type="component" value="Unassembled WGS sequence"/>
</dbReference>
<proteinExistence type="predicted"/>
<keyword evidence="3" id="KW-1185">Reference proteome</keyword>
<dbReference type="PANTHER" id="PTHR40027">
    <property type="entry name" value="CELL DIVISION PROTEIN DIVIC"/>
    <property type="match status" value="1"/>
</dbReference>
<evidence type="ECO:0000313" key="3">
    <source>
        <dbReference type="Proteomes" id="UP000242662"/>
    </source>
</evidence>
<reference evidence="3" key="1">
    <citation type="submission" date="2016-09" db="EMBL/GenBank/DDBJ databases">
        <authorList>
            <person name="Varghese N."/>
            <person name="Submissions S."/>
        </authorList>
    </citation>
    <scope>NUCLEOTIDE SEQUENCE [LARGE SCALE GENOMIC DNA]</scope>
    <source>
        <strain evidence="3">25nlg</strain>
    </source>
</reference>
<feature type="transmembrane region" description="Helical" evidence="1">
    <location>
        <begin position="40"/>
        <end position="59"/>
    </location>
</feature>
<protein>
    <submittedName>
        <fullName evidence="2">Cell division protein DivIC</fullName>
    </submittedName>
</protein>
<evidence type="ECO:0000313" key="2">
    <source>
        <dbReference type="EMBL" id="SDC70816.1"/>
    </source>
</evidence>
<keyword evidence="2" id="KW-0131">Cell cycle</keyword>
<organism evidence="2 3">
    <name type="scientific">Shouchella lonarensis</name>
    <dbReference type="NCBI Taxonomy" id="1464122"/>
    <lineage>
        <taxon>Bacteria</taxon>
        <taxon>Bacillati</taxon>
        <taxon>Bacillota</taxon>
        <taxon>Bacilli</taxon>
        <taxon>Bacillales</taxon>
        <taxon>Bacillaceae</taxon>
        <taxon>Shouchella</taxon>
    </lineage>
</organism>
<name>A0A1G6NU94_9BACI</name>
<dbReference type="EMBL" id="FMYM01000013">
    <property type="protein sequence ID" value="SDC70816.1"/>
    <property type="molecule type" value="Genomic_DNA"/>
</dbReference>
<dbReference type="AlphaFoldDB" id="A0A1G6NU94"/>